<dbReference type="SUPFAM" id="SSF48452">
    <property type="entry name" value="TPR-like"/>
    <property type="match status" value="1"/>
</dbReference>
<dbReference type="Proteomes" id="UP000694396">
    <property type="component" value="Unplaced"/>
</dbReference>
<protein>
    <submittedName>
        <fullName evidence="1">Uncharacterized protein</fullName>
    </submittedName>
</protein>
<evidence type="ECO:0000313" key="2">
    <source>
        <dbReference type="Proteomes" id="UP000694396"/>
    </source>
</evidence>
<accession>A0A8C3NZ83</accession>
<dbReference type="PANTHER" id="PTHR46540">
    <property type="entry name" value="TETRATRICOPEPTIDE REPEAT PROTEIN 12"/>
    <property type="match status" value="1"/>
</dbReference>
<dbReference type="AlphaFoldDB" id="A0A8C3NZ83"/>
<dbReference type="InterPro" id="IPR011990">
    <property type="entry name" value="TPR-like_helical_dom_sf"/>
</dbReference>
<dbReference type="GO" id="GO:0070286">
    <property type="term" value="P:axonemal dynein complex assembly"/>
    <property type="evidence" value="ECO:0007669"/>
    <property type="project" value="TreeGrafter"/>
</dbReference>
<organism evidence="1 2">
    <name type="scientific">Cyanoderma ruficeps</name>
    <name type="common">rufous-capped babbler</name>
    <dbReference type="NCBI Taxonomy" id="181631"/>
    <lineage>
        <taxon>Eukaryota</taxon>
        <taxon>Metazoa</taxon>
        <taxon>Chordata</taxon>
        <taxon>Craniata</taxon>
        <taxon>Vertebrata</taxon>
        <taxon>Euteleostomi</taxon>
        <taxon>Archelosauria</taxon>
        <taxon>Archosauria</taxon>
        <taxon>Dinosauria</taxon>
        <taxon>Saurischia</taxon>
        <taxon>Theropoda</taxon>
        <taxon>Coelurosauria</taxon>
        <taxon>Aves</taxon>
        <taxon>Neognathae</taxon>
        <taxon>Neoaves</taxon>
        <taxon>Telluraves</taxon>
        <taxon>Australaves</taxon>
        <taxon>Passeriformes</taxon>
        <taxon>Sylvioidea</taxon>
        <taxon>Timaliidae</taxon>
        <taxon>Cyanoderma</taxon>
    </lineage>
</organism>
<proteinExistence type="predicted"/>
<dbReference type="GO" id="GO:0007288">
    <property type="term" value="P:sperm axoneme assembly"/>
    <property type="evidence" value="ECO:0007669"/>
    <property type="project" value="TreeGrafter"/>
</dbReference>
<dbReference type="Ensembl" id="ENSCRFT00000005307.1">
    <property type="protein sequence ID" value="ENSCRFP00000005109.1"/>
    <property type="gene ID" value="ENSCRFG00000004126.1"/>
</dbReference>
<reference evidence="1" key="2">
    <citation type="submission" date="2025-09" db="UniProtKB">
        <authorList>
            <consortium name="Ensembl"/>
        </authorList>
    </citation>
    <scope>IDENTIFICATION</scope>
</reference>
<evidence type="ECO:0000313" key="1">
    <source>
        <dbReference type="Ensembl" id="ENSCRFP00000005109.1"/>
    </source>
</evidence>
<dbReference type="InterPro" id="IPR043195">
    <property type="entry name" value="TTC12"/>
</dbReference>
<name>A0A8C3NZ83_9PASS</name>
<keyword evidence="2" id="KW-1185">Reference proteome</keyword>
<dbReference type="GO" id="GO:0005737">
    <property type="term" value="C:cytoplasm"/>
    <property type="evidence" value="ECO:0007669"/>
    <property type="project" value="TreeGrafter"/>
</dbReference>
<dbReference type="Gene3D" id="1.25.40.10">
    <property type="entry name" value="Tetratricopeptide repeat domain"/>
    <property type="match status" value="1"/>
</dbReference>
<sequence>NAYAFLAALEKDAKERGQRRRRNEQLANALKEQGNEAFRAGDFALAIQRYSEGLHKLRDKQELYTNRAQVSGRAAATSGCFCAKIKPQNVLLLDARQCYEKMLQIDPQKENLEKRVRDEERAEREVQAGNFAALSIQELLQKINTPGQDILYYTGGIRKLAMLDSSAWPVGVYSSF</sequence>
<dbReference type="PANTHER" id="PTHR46540:SF1">
    <property type="entry name" value="TETRATRICOPEPTIDE REPEAT PROTEIN 12"/>
    <property type="match status" value="1"/>
</dbReference>
<dbReference type="GO" id="GO:0005813">
    <property type="term" value="C:centrosome"/>
    <property type="evidence" value="ECO:0007669"/>
    <property type="project" value="TreeGrafter"/>
</dbReference>
<reference evidence="1" key="1">
    <citation type="submission" date="2025-08" db="UniProtKB">
        <authorList>
            <consortium name="Ensembl"/>
        </authorList>
    </citation>
    <scope>IDENTIFICATION</scope>
</reference>